<dbReference type="PANTHER" id="PTHR23501:SF33">
    <property type="entry name" value="MAJOR FACILITATOR SUPERFAMILY (MFS) PROFILE DOMAIN-CONTAINING PROTEIN"/>
    <property type="match status" value="1"/>
</dbReference>
<evidence type="ECO:0000313" key="9">
    <source>
        <dbReference type="Proteomes" id="UP000572817"/>
    </source>
</evidence>
<feature type="transmembrane region" description="Helical" evidence="6">
    <location>
        <begin position="331"/>
        <end position="355"/>
    </location>
</feature>
<name>A0A8H4NFD4_9PEZI</name>
<comment type="subcellular location">
    <subcellularLocation>
        <location evidence="1">Membrane</location>
        <topology evidence="1">Multi-pass membrane protein</topology>
    </subcellularLocation>
</comment>
<feature type="transmembrane region" description="Helical" evidence="6">
    <location>
        <begin position="65"/>
        <end position="84"/>
    </location>
</feature>
<gene>
    <name evidence="8" type="ORF">GTA08_BOTSDO01701</name>
</gene>
<feature type="transmembrane region" description="Helical" evidence="6">
    <location>
        <begin position="258"/>
        <end position="277"/>
    </location>
</feature>
<protein>
    <submittedName>
        <fullName evidence="8">Major facilitator superfamily</fullName>
    </submittedName>
</protein>
<evidence type="ECO:0000256" key="6">
    <source>
        <dbReference type="SAM" id="Phobius"/>
    </source>
</evidence>
<feature type="transmembrane region" description="Helical" evidence="6">
    <location>
        <begin position="183"/>
        <end position="203"/>
    </location>
</feature>
<dbReference type="Gene3D" id="1.20.1250.20">
    <property type="entry name" value="MFS general substrate transporter like domains"/>
    <property type="match status" value="1"/>
</dbReference>
<dbReference type="SUPFAM" id="SSF103473">
    <property type="entry name" value="MFS general substrate transporter"/>
    <property type="match status" value="1"/>
</dbReference>
<comment type="caution">
    <text evidence="8">The sequence shown here is derived from an EMBL/GenBank/DDBJ whole genome shotgun (WGS) entry which is preliminary data.</text>
</comment>
<feature type="transmembrane region" description="Helical" evidence="6">
    <location>
        <begin position="361"/>
        <end position="381"/>
    </location>
</feature>
<reference evidence="8" key="1">
    <citation type="submission" date="2020-04" db="EMBL/GenBank/DDBJ databases">
        <title>Genome Assembly and Annotation of Botryosphaeria dothidea sdau 11-99, a Latent Pathogen of Apple Fruit Ring Rot in China.</title>
        <authorList>
            <person name="Yu C."/>
            <person name="Diao Y."/>
            <person name="Lu Q."/>
            <person name="Zhao J."/>
            <person name="Cui S."/>
            <person name="Peng C."/>
            <person name="He B."/>
            <person name="Liu H."/>
        </authorList>
    </citation>
    <scope>NUCLEOTIDE SEQUENCE [LARGE SCALE GENOMIC DNA]</scope>
    <source>
        <strain evidence="8">Sdau11-99</strain>
    </source>
</reference>
<dbReference type="GO" id="GO:0000329">
    <property type="term" value="C:fungal-type vacuole membrane"/>
    <property type="evidence" value="ECO:0007669"/>
    <property type="project" value="TreeGrafter"/>
</dbReference>
<evidence type="ECO:0000256" key="4">
    <source>
        <dbReference type="ARBA" id="ARBA00023136"/>
    </source>
</evidence>
<feature type="region of interest" description="Disordered" evidence="5">
    <location>
        <begin position="556"/>
        <end position="586"/>
    </location>
</feature>
<dbReference type="InterPro" id="IPR010730">
    <property type="entry name" value="HET"/>
</dbReference>
<dbReference type="Pfam" id="PF06985">
    <property type="entry name" value="HET"/>
    <property type="match status" value="1"/>
</dbReference>
<dbReference type="GO" id="GO:0015174">
    <property type="term" value="F:basic amino acid transmembrane transporter activity"/>
    <property type="evidence" value="ECO:0007669"/>
    <property type="project" value="TreeGrafter"/>
</dbReference>
<dbReference type="EMBL" id="WWBZ02000001">
    <property type="protein sequence ID" value="KAF4313017.1"/>
    <property type="molecule type" value="Genomic_DNA"/>
</dbReference>
<feature type="transmembrane region" description="Helical" evidence="6">
    <location>
        <begin position="96"/>
        <end position="118"/>
    </location>
</feature>
<evidence type="ECO:0000256" key="5">
    <source>
        <dbReference type="SAM" id="MobiDB-lite"/>
    </source>
</evidence>
<dbReference type="OrthoDB" id="6770063at2759"/>
<evidence type="ECO:0000256" key="3">
    <source>
        <dbReference type="ARBA" id="ARBA00022989"/>
    </source>
</evidence>
<dbReference type="Proteomes" id="UP000572817">
    <property type="component" value="Unassembled WGS sequence"/>
</dbReference>
<feature type="domain" description="Major facilitator superfamily (MFS) profile" evidence="7">
    <location>
        <begin position="30"/>
        <end position="528"/>
    </location>
</feature>
<dbReference type="Gene3D" id="1.20.1720.10">
    <property type="entry name" value="Multidrug resistance protein D"/>
    <property type="match status" value="1"/>
</dbReference>
<feature type="transmembrane region" description="Helical" evidence="6">
    <location>
        <begin position="223"/>
        <end position="246"/>
    </location>
</feature>
<keyword evidence="3 6" id="KW-1133">Transmembrane helix</keyword>
<keyword evidence="9" id="KW-1185">Reference proteome</keyword>
<dbReference type="InterPro" id="IPR036259">
    <property type="entry name" value="MFS_trans_sf"/>
</dbReference>
<feature type="transmembrane region" description="Helical" evidence="6">
    <location>
        <begin position="124"/>
        <end position="145"/>
    </location>
</feature>
<dbReference type="InterPro" id="IPR011701">
    <property type="entry name" value="MFS"/>
</dbReference>
<dbReference type="PROSITE" id="PS50850">
    <property type="entry name" value="MFS"/>
    <property type="match status" value="1"/>
</dbReference>
<feature type="compositionally biased region" description="Polar residues" evidence="5">
    <location>
        <begin position="569"/>
        <end position="578"/>
    </location>
</feature>
<evidence type="ECO:0000256" key="1">
    <source>
        <dbReference type="ARBA" id="ARBA00004141"/>
    </source>
</evidence>
<feature type="transmembrane region" description="Helical" evidence="6">
    <location>
        <begin position="402"/>
        <end position="422"/>
    </location>
</feature>
<accession>A0A8H4NFD4</accession>
<keyword evidence="4 6" id="KW-0472">Membrane</keyword>
<evidence type="ECO:0000256" key="2">
    <source>
        <dbReference type="ARBA" id="ARBA00022692"/>
    </source>
</evidence>
<organism evidence="8 9">
    <name type="scientific">Botryosphaeria dothidea</name>
    <dbReference type="NCBI Taxonomy" id="55169"/>
    <lineage>
        <taxon>Eukaryota</taxon>
        <taxon>Fungi</taxon>
        <taxon>Dikarya</taxon>
        <taxon>Ascomycota</taxon>
        <taxon>Pezizomycotina</taxon>
        <taxon>Dothideomycetes</taxon>
        <taxon>Dothideomycetes incertae sedis</taxon>
        <taxon>Botryosphaeriales</taxon>
        <taxon>Botryosphaeriaceae</taxon>
        <taxon>Botryosphaeria</taxon>
    </lineage>
</organism>
<dbReference type="InterPro" id="IPR020846">
    <property type="entry name" value="MFS_dom"/>
</dbReference>
<sequence>METCETTRLLPPSNDEAAQRAPSYARSVLCVIATLLGALLASADESLMISMYSIVGSNLRRLNEASWLVISYNLGYSIALPICGKLAQIYGRKHPLLISYALFTIGNLWVGLAGSLWYAVAGRFVTGLGGAGLIGLVSVIITDVAHPRQIALLRSYVTLITTIGRSAGPPLGAMLSDIVGWRWTFLSQCPATVFCAIFIAFTLPKNLTQNEAPEQDRKDGLEAVRHIDFPGIFAFIIAVSTFILIIDLGGDKLPWTHPVTIGLGIACLASTAAFVAIEKFWAPNPLTPLSLLRLKAGGGLCIIQVLAFLGRFATLTNLVPLFIYTQGVSNTLAALFIVPSSVGAAVGGLASGITFTRFHRYKLPTLLLTTISIAGYLAIALRWTRSTSDHSSTELQRHPLELSYIFIVGFAFGWTLSAQFVGLSRLTPRRFSAEGITAYYLAQQVGSIVGTSVAAKLLRGVFRRGLRDALPIRLGSGEGRKWDKDEIVEEIIKDSRFSQTLPPSVRVIVRREYLSAFQLMPHNFQEIKDLKFNNRQYGVKKLASNLPVMKLTEGILEPSGPQEHHTTESPDANDSESSGFDLGPYDSWDFSEEPLDDIPRIPQAAGTSIFDPAPHHWPELGPPSQLTEEELEEQAQMHVRLQRDLDEGYELRQRLWAELNIHSELDKEKSEMLSPMQMVGNENLNMADKDIREWEDYKSWNQSETNDDLGDWPRRLLHVPSMTSYEWQTGNQYGPFISPKYAAISYTWGRWMLADGVKPWIQSLKVENTSWAIPRVDEDLFTLAEFQRAIQTCISARDSLNGLEFIWLDVACINQNKGDASGALEIGRQAKIFGGADRVFVWLAGHTVAQPRGRWDSFDSALDFIAQAASVTQILLPKLLEEKAKLGDDLRIDNRRETRELPDDLFDQEGNLADLDTCISFVTKAPWFSSLWTLQEAFLRTDSFFLMPDGTLLERDSGSPFTLSSLVQACGIIHKACTASAEARLIALKEKSFHEQALLHNINSKGLDALSSRNPMALYTGANRRHTKRPLDRIYGIMQVFRFQLGKASPAAIHEDPTKEWTLEELEVEMGAALIEQYPLMSQLHVHRSSVEGRQAWRISNSSVIPALARDLPYTEHGEIQGKVERCSSELSVKKAGNHIYGNFKGKTCSFETIKDAWAAADAQKGGAGCGDFTSVVQIALDATVFTSKDFLQVQQNLYEIPRNHQQHLLADLLASKLRDAGKKAIVVLLGRILIGEETRTELNPLVSTETYVGMIVMECRDTTVGRWWKRLGICTWGGQHPTSNKLSPEDLHFSLLKGETPGWAFMDGIFG</sequence>
<proteinExistence type="predicted"/>
<dbReference type="Pfam" id="PF07690">
    <property type="entry name" value="MFS_1"/>
    <property type="match status" value="1"/>
</dbReference>
<evidence type="ECO:0000313" key="8">
    <source>
        <dbReference type="EMBL" id="KAF4313017.1"/>
    </source>
</evidence>
<dbReference type="PANTHER" id="PTHR23501">
    <property type="entry name" value="MAJOR FACILITATOR SUPERFAMILY"/>
    <property type="match status" value="1"/>
</dbReference>
<evidence type="ECO:0000259" key="7">
    <source>
        <dbReference type="PROSITE" id="PS50850"/>
    </source>
</evidence>
<keyword evidence="2 6" id="KW-0812">Transmembrane</keyword>
<feature type="transmembrane region" description="Helical" evidence="6">
    <location>
        <begin position="297"/>
        <end position="324"/>
    </location>
</feature>
<feature type="transmembrane region" description="Helical" evidence="6">
    <location>
        <begin position="24"/>
        <end position="43"/>
    </location>
</feature>